<dbReference type="Pfam" id="PF06127">
    <property type="entry name" value="Mpo1-like"/>
    <property type="match status" value="1"/>
</dbReference>
<name>G0V5I7_NAUCA</name>
<feature type="transmembrane region" description="Helical" evidence="2">
    <location>
        <begin position="148"/>
        <end position="168"/>
    </location>
</feature>
<dbReference type="GeneID" id="96900214"/>
<dbReference type="GO" id="GO:0046521">
    <property type="term" value="P:sphingoid catabolic process"/>
    <property type="evidence" value="ECO:0007669"/>
    <property type="project" value="EnsemblFungi"/>
</dbReference>
<evidence type="ECO:0000256" key="2">
    <source>
        <dbReference type="SAM" id="Phobius"/>
    </source>
</evidence>
<gene>
    <name evidence="3" type="primary">NCAS0A01650</name>
    <name evidence="3" type="ordered locus">NCAS_0A01650</name>
</gene>
<keyword evidence="2" id="KW-0472">Membrane</keyword>
<dbReference type="GO" id="GO:0102672">
    <property type="term" value="F:fatty acid alpha-dioxygenase activity"/>
    <property type="evidence" value="ECO:0007669"/>
    <property type="project" value="EnsemblFungi"/>
</dbReference>
<keyword evidence="4" id="KW-1185">Reference proteome</keyword>
<reference key="2">
    <citation type="submission" date="2011-08" db="EMBL/GenBank/DDBJ databases">
        <title>Genome sequence of Naumovozyma castellii.</title>
        <authorList>
            <person name="Gordon J.L."/>
            <person name="Armisen D."/>
            <person name="Proux-Wera E."/>
            <person name="OhEigeartaigh S.S."/>
            <person name="Byrne K.P."/>
            <person name="Wolfe K.H."/>
        </authorList>
    </citation>
    <scope>NUCLEOTIDE SEQUENCE</scope>
    <source>
        <strain>Type strain:CBS 4309</strain>
    </source>
</reference>
<dbReference type="InParanoid" id="G0V5I7"/>
<sequence length="189" mass="21948">MIGSWDTFRGNKSTPTKMQPQESPELRKNLLFYKFYHHNAVNVGIHSLFVPTILISSCCILNRVELYHGITITNVFTFLYTLFYMKLYLPTGLLAGFLFLLINMALKNHWINTSLKLELALFLFGWIAQFIGHGVFERKKPAVFDNLVQSLVLAPYFILFELLFKLGFYKELTAKLETELKQLKITKIT</sequence>
<feature type="transmembrane region" description="Helical" evidence="2">
    <location>
        <begin position="118"/>
        <end position="136"/>
    </location>
</feature>
<keyword evidence="2" id="KW-0812">Transmembrane</keyword>
<dbReference type="RefSeq" id="XP_003673116.1">
    <property type="nucleotide sequence ID" value="XM_003673068.1"/>
</dbReference>
<dbReference type="OMA" id="ETHFAFY"/>
<dbReference type="HOGENOM" id="CLU_081702_1_1_1"/>
<feature type="transmembrane region" description="Helical" evidence="2">
    <location>
        <begin position="89"/>
        <end position="106"/>
    </location>
</feature>
<dbReference type="EMBL" id="HE576752">
    <property type="protein sequence ID" value="CCC66723.1"/>
    <property type="molecule type" value="Genomic_DNA"/>
</dbReference>
<organism evidence="3 4">
    <name type="scientific">Naumovozyma castellii</name>
    <name type="common">Yeast</name>
    <name type="synonym">Saccharomyces castellii</name>
    <dbReference type="NCBI Taxonomy" id="27288"/>
    <lineage>
        <taxon>Eukaryota</taxon>
        <taxon>Fungi</taxon>
        <taxon>Dikarya</taxon>
        <taxon>Ascomycota</taxon>
        <taxon>Saccharomycotina</taxon>
        <taxon>Saccharomycetes</taxon>
        <taxon>Saccharomycetales</taxon>
        <taxon>Saccharomycetaceae</taxon>
        <taxon>Naumovozyma</taxon>
    </lineage>
</organism>
<dbReference type="FunCoup" id="G0V5I7">
    <property type="interactions" value="164"/>
</dbReference>
<dbReference type="PANTHER" id="PTHR28026:SF9">
    <property type="entry name" value="2-HYDROXY-PALMITIC ACID DIOXYGENASE MPO1"/>
    <property type="match status" value="1"/>
</dbReference>
<evidence type="ECO:0000256" key="1">
    <source>
        <dbReference type="SAM" id="MobiDB-lite"/>
    </source>
</evidence>
<feature type="transmembrane region" description="Helical" evidence="2">
    <location>
        <begin position="40"/>
        <end position="61"/>
    </location>
</feature>
<dbReference type="eggNOG" id="KOG3292">
    <property type="taxonomic scope" value="Eukaryota"/>
</dbReference>
<dbReference type="GO" id="GO:0001561">
    <property type="term" value="P:fatty acid alpha-oxidation"/>
    <property type="evidence" value="ECO:0007669"/>
    <property type="project" value="EnsemblFungi"/>
</dbReference>
<dbReference type="PANTHER" id="PTHR28026">
    <property type="entry name" value="DUF962 DOMAIN PROTEIN (AFU_ORTHOLOGUE AFUA_8G05310)"/>
    <property type="match status" value="1"/>
</dbReference>
<evidence type="ECO:0000313" key="4">
    <source>
        <dbReference type="Proteomes" id="UP000001640"/>
    </source>
</evidence>
<keyword evidence="2" id="KW-1133">Transmembrane helix</keyword>
<feature type="region of interest" description="Disordered" evidence="1">
    <location>
        <begin position="1"/>
        <end position="22"/>
    </location>
</feature>
<proteinExistence type="predicted"/>
<dbReference type="Proteomes" id="UP000001640">
    <property type="component" value="Chromosome 1"/>
</dbReference>
<feature type="compositionally biased region" description="Polar residues" evidence="1">
    <location>
        <begin position="10"/>
        <end position="22"/>
    </location>
</feature>
<reference evidence="3 4" key="1">
    <citation type="journal article" date="2011" name="Proc. Natl. Acad. Sci. U.S.A.">
        <title>Evolutionary erosion of yeast sex chromosomes by mating-type switching accidents.</title>
        <authorList>
            <person name="Gordon J.L."/>
            <person name="Armisen D."/>
            <person name="Proux-Wera E."/>
            <person name="Oheigeartaigh S.S."/>
            <person name="Byrne K.P."/>
            <person name="Wolfe K.H."/>
        </authorList>
    </citation>
    <scope>NUCLEOTIDE SEQUENCE [LARGE SCALE GENOMIC DNA]</scope>
    <source>
        <strain evidence="4">ATCC 76901 / BCRC 22586 / CBS 4309 / NBRC 1992 / NRRL Y-12630</strain>
    </source>
</reference>
<dbReference type="AlphaFoldDB" id="G0V5I7"/>
<protein>
    <submittedName>
        <fullName evidence="3">Uncharacterized protein</fullName>
    </submittedName>
</protein>
<dbReference type="GO" id="GO:0005783">
    <property type="term" value="C:endoplasmic reticulum"/>
    <property type="evidence" value="ECO:0007669"/>
    <property type="project" value="TreeGrafter"/>
</dbReference>
<evidence type="ECO:0000313" key="3">
    <source>
        <dbReference type="EMBL" id="CCC66723.1"/>
    </source>
</evidence>
<dbReference type="OrthoDB" id="2124888at2759"/>
<dbReference type="KEGG" id="ncs:NCAS_0A01650"/>
<dbReference type="InterPro" id="IPR009305">
    <property type="entry name" value="Mpo1-like"/>
</dbReference>
<dbReference type="GO" id="GO:0016020">
    <property type="term" value="C:membrane"/>
    <property type="evidence" value="ECO:0007669"/>
    <property type="project" value="GOC"/>
</dbReference>
<accession>G0V5I7</accession>